<reference evidence="3" key="1">
    <citation type="submission" date="2025-08" db="UniProtKB">
        <authorList>
            <consortium name="RefSeq"/>
        </authorList>
    </citation>
    <scope>IDENTIFICATION</scope>
    <source>
        <tissue evidence="3">Whole organism</tissue>
    </source>
</reference>
<accession>A0A8B7NF47</accession>
<dbReference type="KEGG" id="hazt:108669278"/>
<evidence type="ECO:0000313" key="2">
    <source>
        <dbReference type="Proteomes" id="UP000694843"/>
    </source>
</evidence>
<dbReference type="AlphaFoldDB" id="A0A8B7NF47"/>
<dbReference type="GeneID" id="108669278"/>
<sequence>MKDESTLPCIRIKPGGACLEGLLPAVYEATLVHSNTHGRHALHTVADQTTSAIIYVAIVVIFYVLIIAILVGTTLRRRSLLAEDMEESTHLLLYDQKTDTVRPTAAVPASRLLESGLVTV</sequence>
<dbReference type="RefSeq" id="XP_018012071.1">
    <property type="nucleotide sequence ID" value="XM_018156582.2"/>
</dbReference>
<evidence type="ECO:0000313" key="3">
    <source>
        <dbReference type="RefSeq" id="XP_018012071.1"/>
    </source>
</evidence>
<dbReference type="Proteomes" id="UP000694843">
    <property type="component" value="Unplaced"/>
</dbReference>
<proteinExistence type="predicted"/>
<name>A0A8B7NF47_HYAAZ</name>
<organism evidence="2 3">
    <name type="scientific">Hyalella azteca</name>
    <name type="common">Amphipod</name>
    <dbReference type="NCBI Taxonomy" id="294128"/>
    <lineage>
        <taxon>Eukaryota</taxon>
        <taxon>Metazoa</taxon>
        <taxon>Ecdysozoa</taxon>
        <taxon>Arthropoda</taxon>
        <taxon>Crustacea</taxon>
        <taxon>Multicrustacea</taxon>
        <taxon>Malacostraca</taxon>
        <taxon>Eumalacostraca</taxon>
        <taxon>Peracarida</taxon>
        <taxon>Amphipoda</taxon>
        <taxon>Senticaudata</taxon>
        <taxon>Talitrida</taxon>
        <taxon>Talitroidea</taxon>
        <taxon>Hyalellidae</taxon>
        <taxon>Hyalella</taxon>
    </lineage>
</organism>
<keyword evidence="1" id="KW-0472">Membrane</keyword>
<keyword evidence="1" id="KW-1133">Transmembrane helix</keyword>
<evidence type="ECO:0000256" key="1">
    <source>
        <dbReference type="SAM" id="Phobius"/>
    </source>
</evidence>
<keyword evidence="2" id="KW-1185">Reference proteome</keyword>
<keyword evidence="1" id="KW-0812">Transmembrane</keyword>
<protein>
    <submittedName>
        <fullName evidence="3">Uncharacterized protein LOC108669278</fullName>
    </submittedName>
</protein>
<feature type="transmembrane region" description="Helical" evidence="1">
    <location>
        <begin position="52"/>
        <end position="75"/>
    </location>
</feature>
<gene>
    <name evidence="3" type="primary">LOC108669278</name>
</gene>